<dbReference type="RefSeq" id="WP_129229345.1">
    <property type="nucleotide sequence ID" value="NZ_QYBB01000049.1"/>
</dbReference>
<keyword evidence="2 6" id="KW-0963">Cytoplasm</keyword>
<evidence type="ECO:0000259" key="8">
    <source>
        <dbReference type="PROSITE" id="PS51733"/>
    </source>
</evidence>
<feature type="active site" description="Acyl-thioester intermediate" evidence="6">
    <location>
        <position position="206"/>
    </location>
</feature>
<feature type="binding site" evidence="6">
    <location>
        <begin position="175"/>
        <end position="177"/>
    </location>
    <ligand>
        <name>substrate</name>
    </ligand>
</feature>
<dbReference type="PANTHER" id="PTHR10993:SF7">
    <property type="entry name" value="LIPOYLTRANSFERASE 2, MITOCHONDRIAL-RELATED"/>
    <property type="match status" value="1"/>
</dbReference>
<feature type="binding site" evidence="6">
    <location>
        <begin position="95"/>
        <end position="102"/>
    </location>
    <ligand>
        <name>substrate</name>
    </ligand>
</feature>
<comment type="function">
    <text evidence="5 6">Catalyzes the transfer of endogenously produced octanoic acid from octanoyl-acyl-carrier-protein onto the lipoyl domains of lipoate-dependent enzymes. Lipoyl-ACP can also act as a substrate although octanoyl-ACP is likely to be the physiological substrate.</text>
</comment>
<gene>
    <name evidence="6 9" type="primary">lipB</name>
    <name evidence="9" type="ORF">D3273_23520</name>
</gene>
<keyword evidence="10" id="KW-1185">Reference proteome</keyword>
<evidence type="ECO:0000256" key="4">
    <source>
        <dbReference type="ARBA" id="ARBA00023315"/>
    </source>
</evidence>
<dbReference type="CDD" id="cd16444">
    <property type="entry name" value="LipB"/>
    <property type="match status" value="1"/>
</dbReference>
<accession>A0A4Q2U3P4</accession>
<evidence type="ECO:0000256" key="2">
    <source>
        <dbReference type="ARBA" id="ARBA00022490"/>
    </source>
</evidence>
<dbReference type="GO" id="GO:0009249">
    <property type="term" value="P:protein lipoylation"/>
    <property type="evidence" value="ECO:0007669"/>
    <property type="project" value="InterPro"/>
</dbReference>
<sequence>MPQQPARDVPSPRGAAPVDFRAGDGAPAVEWRVAEGLVSHEDAVDAMEARVGRIIAGESRELVWLVEHPPLYTAGTSARDGDLRDARFPVHRTGRGGQYTYHGPGQRVAYVMLDLARRRPDVRAFVAALESWVIGALARVNVRGERREDRVGVWVARPDRPPGADGSPAEDKVAAIGIRLKRWVSFHGISVNVEPDLGHFGGIVPCGIAQPHYGVTSLVDLGLPIGLAEFDMVLRGEFERVFGPTSDAAELADAAAVADATGERNR</sequence>
<comment type="caution">
    <text evidence="9">The sequence shown here is derived from an EMBL/GenBank/DDBJ whole genome shotgun (WGS) entry which is preliminary data.</text>
</comment>
<comment type="miscellaneous">
    <text evidence="6">In the reaction, the free carboxyl group of octanoic acid is attached via an amide linkage to the epsilon-amino group of a specific lysine residue of lipoyl domains of lipoate-dependent enzymes.</text>
</comment>
<dbReference type="PROSITE" id="PS01313">
    <property type="entry name" value="LIPB"/>
    <property type="match status" value="1"/>
</dbReference>
<evidence type="ECO:0000256" key="1">
    <source>
        <dbReference type="ARBA" id="ARBA00004821"/>
    </source>
</evidence>
<evidence type="ECO:0000256" key="5">
    <source>
        <dbReference type="ARBA" id="ARBA00024732"/>
    </source>
</evidence>
<dbReference type="InterPro" id="IPR000544">
    <property type="entry name" value="Octanoyltransferase"/>
</dbReference>
<dbReference type="EC" id="2.3.1.181" evidence="6"/>
<feature type="region of interest" description="Disordered" evidence="7">
    <location>
        <begin position="1"/>
        <end position="20"/>
    </location>
</feature>
<evidence type="ECO:0000313" key="9">
    <source>
        <dbReference type="EMBL" id="RYC29507.1"/>
    </source>
</evidence>
<protein>
    <recommendedName>
        <fullName evidence="6">Octanoyltransferase</fullName>
        <ecNumber evidence="6">2.3.1.181</ecNumber>
    </recommendedName>
    <alternativeName>
        <fullName evidence="6">Lipoate-protein ligase B</fullName>
    </alternativeName>
    <alternativeName>
        <fullName evidence="6">Lipoyl/octanoyl transferase</fullName>
    </alternativeName>
    <alternativeName>
        <fullName evidence="6">Octanoyl-[acyl-carrier-protein]-protein N-octanoyltransferase</fullName>
    </alternativeName>
</protein>
<name>A0A4Q2U3P4_9HYPH</name>
<evidence type="ECO:0000313" key="10">
    <source>
        <dbReference type="Proteomes" id="UP000290759"/>
    </source>
</evidence>
<dbReference type="Pfam" id="PF21948">
    <property type="entry name" value="LplA-B_cat"/>
    <property type="match status" value="1"/>
</dbReference>
<dbReference type="Gene3D" id="3.30.930.10">
    <property type="entry name" value="Bira Bifunctional Protein, Domain 2"/>
    <property type="match status" value="1"/>
</dbReference>
<dbReference type="SUPFAM" id="SSF55681">
    <property type="entry name" value="Class II aaRS and biotin synthetases"/>
    <property type="match status" value="1"/>
</dbReference>
<dbReference type="OrthoDB" id="9787061at2"/>
<feature type="site" description="Lowers pKa of active site Cys" evidence="6">
    <location>
        <position position="172"/>
    </location>
</feature>
<dbReference type="GO" id="GO:0005737">
    <property type="term" value="C:cytoplasm"/>
    <property type="evidence" value="ECO:0007669"/>
    <property type="project" value="UniProtKB-SubCell"/>
</dbReference>
<dbReference type="PROSITE" id="PS51733">
    <property type="entry name" value="BPL_LPL_CATALYTIC"/>
    <property type="match status" value="1"/>
</dbReference>
<evidence type="ECO:0000256" key="7">
    <source>
        <dbReference type="SAM" id="MobiDB-lite"/>
    </source>
</evidence>
<dbReference type="UniPathway" id="UPA00538">
    <property type="reaction ID" value="UER00592"/>
</dbReference>
<dbReference type="InterPro" id="IPR045864">
    <property type="entry name" value="aa-tRNA-synth_II/BPL/LPL"/>
</dbReference>
<comment type="similarity">
    <text evidence="6">Belongs to the LipB family.</text>
</comment>
<reference evidence="9 10" key="1">
    <citation type="submission" date="2018-12" db="EMBL/GenBank/DDBJ databases">
        <authorList>
            <person name="Grouzdev D.S."/>
            <person name="Krutkina M.S."/>
        </authorList>
    </citation>
    <scope>NUCLEOTIDE SEQUENCE [LARGE SCALE GENOMIC DNA]</scope>
    <source>
        <strain evidence="9 10">RmlP026</strain>
    </source>
</reference>
<dbReference type="Proteomes" id="UP000290759">
    <property type="component" value="Unassembled WGS sequence"/>
</dbReference>
<dbReference type="InterPro" id="IPR020605">
    <property type="entry name" value="Octanoyltransferase_CS"/>
</dbReference>
<dbReference type="GO" id="GO:0033819">
    <property type="term" value="F:lipoyl(octanoyl) transferase activity"/>
    <property type="evidence" value="ECO:0007669"/>
    <property type="project" value="UniProtKB-EC"/>
</dbReference>
<dbReference type="FunFam" id="3.30.930.10:FF:000159">
    <property type="entry name" value="Octanoyltransferase"/>
    <property type="match status" value="1"/>
</dbReference>
<feature type="binding site" evidence="6">
    <location>
        <begin position="188"/>
        <end position="190"/>
    </location>
    <ligand>
        <name>substrate</name>
    </ligand>
</feature>
<keyword evidence="3 6" id="KW-0808">Transferase</keyword>
<comment type="catalytic activity">
    <reaction evidence="6">
        <text>octanoyl-[ACP] + L-lysyl-[protein] = N(6)-octanoyl-L-lysyl-[protein] + holo-[ACP] + H(+)</text>
        <dbReference type="Rhea" id="RHEA:17665"/>
        <dbReference type="Rhea" id="RHEA-COMP:9636"/>
        <dbReference type="Rhea" id="RHEA-COMP:9685"/>
        <dbReference type="Rhea" id="RHEA-COMP:9752"/>
        <dbReference type="Rhea" id="RHEA-COMP:9928"/>
        <dbReference type="ChEBI" id="CHEBI:15378"/>
        <dbReference type="ChEBI" id="CHEBI:29969"/>
        <dbReference type="ChEBI" id="CHEBI:64479"/>
        <dbReference type="ChEBI" id="CHEBI:78463"/>
        <dbReference type="ChEBI" id="CHEBI:78809"/>
        <dbReference type="EC" id="2.3.1.181"/>
    </reaction>
</comment>
<comment type="subcellular location">
    <subcellularLocation>
        <location evidence="6">Cytoplasm</location>
    </subcellularLocation>
</comment>
<dbReference type="HAMAP" id="MF_00013">
    <property type="entry name" value="LipB"/>
    <property type="match status" value="1"/>
</dbReference>
<keyword evidence="4 6" id="KW-0012">Acyltransferase</keyword>
<dbReference type="NCBIfam" id="TIGR00214">
    <property type="entry name" value="lipB"/>
    <property type="match status" value="1"/>
</dbReference>
<dbReference type="AlphaFoldDB" id="A0A4Q2U3P4"/>
<dbReference type="NCBIfam" id="NF010921">
    <property type="entry name" value="PRK14341.1"/>
    <property type="match status" value="1"/>
</dbReference>
<evidence type="ECO:0000256" key="6">
    <source>
        <dbReference type="HAMAP-Rule" id="MF_00013"/>
    </source>
</evidence>
<dbReference type="EMBL" id="QYBB01000049">
    <property type="protein sequence ID" value="RYC29507.1"/>
    <property type="molecule type" value="Genomic_DNA"/>
</dbReference>
<feature type="domain" description="BPL/LPL catalytic" evidence="8">
    <location>
        <begin position="57"/>
        <end position="246"/>
    </location>
</feature>
<comment type="pathway">
    <text evidence="1 6">Protein modification; protein lipoylation via endogenous pathway; protein N(6)-(lipoyl)lysine from octanoyl-[acyl-carrier-protein]: step 1/2.</text>
</comment>
<reference evidence="9 10" key="2">
    <citation type="submission" date="2019-02" db="EMBL/GenBank/DDBJ databases">
        <title>'Lichenibacterium ramalinii' gen. nov. sp. nov., 'Lichenibacterium minor' gen. nov. sp. nov.</title>
        <authorList>
            <person name="Pankratov T."/>
        </authorList>
    </citation>
    <scope>NUCLEOTIDE SEQUENCE [LARGE SCALE GENOMIC DNA]</scope>
    <source>
        <strain evidence="9 10">RmlP026</strain>
    </source>
</reference>
<dbReference type="PANTHER" id="PTHR10993">
    <property type="entry name" value="OCTANOYLTRANSFERASE"/>
    <property type="match status" value="1"/>
</dbReference>
<evidence type="ECO:0000256" key="3">
    <source>
        <dbReference type="ARBA" id="ARBA00022679"/>
    </source>
</evidence>
<dbReference type="InterPro" id="IPR004143">
    <property type="entry name" value="BPL_LPL_catalytic"/>
</dbReference>
<organism evidence="9 10">
    <name type="scientific">Lichenibacterium minor</name>
    <dbReference type="NCBI Taxonomy" id="2316528"/>
    <lineage>
        <taxon>Bacteria</taxon>
        <taxon>Pseudomonadati</taxon>
        <taxon>Pseudomonadota</taxon>
        <taxon>Alphaproteobacteria</taxon>
        <taxon>Hyphomicrobiales</taxon>
        <taxon>Lichenihabitantaceae</taxon>
        <taxon>Lichenibacterium</taxon>
    </lineage>
</organism>
<proteinExistence type="inferred from homology"/>